<evidence type="ECO:0000256" key="5">
    <source>
        <dbReference type="SAM" id="MobiDB-lite"/>
    </source>
</evidence>
<evidence type="ECO:0000256" key="1">
    <source>
        <dbReference type="ARBA" id="ARBA00006710"/>
    </source>
</evidence>
<gene>
    <name evidence="6" type="ORF">JOD01_003244</name>
</gene>
<dbReference type="Pfam" id="PF04259">
    <property type="entry name" value="SASP_gamma"/>
    <property type="match status" value="1"/>
</dbReference>
<dbReference type="EMBL" id="JAFBEB010000013">
    <property type="protein sequence ID" value="MBM7591593.1"/>
    <property type="molecule type" value="Genomic_DNA"/>
</dbReference>
<feature type="compositionally biased region" description="Low complexity" evidence="5">
    <location>
        <begin position="43"/>
        <end position="59"/>
    </location>
</feature>
<comment type="caution">
    <text evidence="6">The sequence shown here is derived from an EMBL/GenBank/DDBJ whole genome shotgun (WGS) entry which is preliminary data.</text>
</comment>
<feature type="region of interest" description="Disordered" evidence="5">
    <location>
        <begin position="1"/>
        <end position="59"/>
    </location>
</feature>
<dbReference type="Proteomes" id="UP000717624">
    <property type="component" value="Unassembled WGS sequence"/>
</dbReference>
<reference evidence="6" key="1">
    <citation type="submission" date="2021-01" db="EMBL/GenBank/DDBJ databases">
        <title>Genomic Encyclopedia of Type Strains, Phase IV (KMG-IV): sequencing the most valuable type-strain genomes for metagenomic binning, comparative biology and taxonomic classification.</title>
        <authorList>
            <person name="Goeker M."/>
        </authorList>
    </citation>
    <scope>NUCLEOTIDE SEQUENCE</scope>
    <source>
        <strain evidence="6">DSM 25523</strain>
    </source>
</reference>
<accession>A0A938XW57</accession>
<proteinExistence type="inferred from homology"/>
<evidence type="ECO:0000256" key="4">
    <source>
        <dbReference type="ARBA" id="ARBA00022969"/>
    </source>
</evidence>
<dbReference type="GO" id="GO:0030435">
    <property type="term" value="P:sporulation resulting in formation of a cellular spore"/>
    <property type="evidence" value="ECO:0007669"/>
    <property type="project" value="UniProtKB-KW"/>
</dbReference>
<keyword evidence="7" id="KW-1185">Reference proteome</keyword>
<feature type="compositionally biased region" description="Low complexity" evidence="5">
    <location>
        <begin position="7"/>
        <end position="29"/>
    </location>
</feature>
<evidence type="ECO:0000256" key="3">
    <source>
        <dbReference type="ARBA" id="ARBA00022737"/>
    </source>
</evidence>
<organism evidence="6 7">
    <name type="scientific">Brevibacillus fulvus</name>
    <dbReference type="NCBI Taxonomy" id="1125967"/>
    <lineage>
        <taxon>Bacteria</taxon>
        <taxon>Bacillati</taxon>
        <taxon>Bacillota</taxon>
        <taxon>Bacilli</taxon>
        <taxon>Bacillales</taxon>
        <taxon>Paenibacillaceae</taxon>
        <taxon>Brevibacillus</taxon>
    </lineage>
</organism>
<protein>
    <recommendedName>
        <fullName evidence="2">Small, acid-soluble spore protein gamma-type</fullName>
    </recommendedName>
</protein>
<name>A0A938XW57_9BACL</name>
<evidence type="ECO:0000256" key="2">
    <source>
        <dbReference type="ARBA" id="ARBA00014721"/>
    </source>
</evidence>
<keyword evidence="4" id="KW-0749">Sporulation</keyword>
<evidence type="ECO:0000313" key="6">
    <source>
        <dbReference type="EMBL" id="MBM7591593.1"/>
    </source>
</evidence>
<dbReference type="AlphaFoldDB" id="A0A938XW57"/>
<comment type="similarity">
    <text evidence="1">Belongs to the gamma-type SASP family.</text>
</comment>
<dbReference type="NCBIfam" id="TIGR01442">
    <property type="entry name" value="SASP_gamma"/>
    <property type="match status" value="1"/>
</dbReference>
<keyword evidence="3" id="KW-0677">Repeat</keyword>
<evidence type="ECO:0000313" key="7">
    <source>
        <dbReference type="Proteomes" id="UP000717624"/>
    </source>
</evidence>
<sequence length="59" mass="6201">MAKRNKVATPAAATPAAVNPNAAANTTTTEFASETNVTEVRRQNQQSAAKAAQKNNQNM</sequence>
<dbReference type="InterPro" id="IPR006341">
    <property type="entry name" value="Spore_gamma"/>
</dbReference>
<dbReference type="RefSeq" id="WP_204519293.1">
    <property type="nucleotide sequence ID" value="NZ_BAABIN010000037.1"/>
</dbReference>